<name>A0A8J1UVG2_OWEFU</name>
<dbReference type="CDD" id="cd04369">
    <property type="entry name" value="Bromodomain"/>
    <property type="match status" value="1"/>
</dbReference>
<dbReference type="Pfam" id="PF00439">
    <property type="entry name" value="Bromodomain"/>
    <property type="match status" value="1"/>
</dbReference>
<dbReference type="PROSITE" id="PS51138">
    <property type="entry name" value="ENT"/>
    <property type="match status" value="1"/>
</dbReference>
<dbReference type="EMBL" id="CAIIXF020000004">
    <property type="protein sequence ID" value="CAH1781802.1"/>
    <property type="molecule type" value="Genomic_DNA"/>
</dbReference>
<dbReference type="Gene3D" id="1.20.920.10">
    <property type="entry name" value="Bromodomain-like"/>
    <property type="match status" value="1"/>
</dbReference>
<dbReference type="Pfam" id="PF03735">
    <property type="entry name" value="ENT"/>
    <property type="match status" value="1"/>
</dbReference>
<feature type="region of interest" description="Disordered" evidence="4">
    <location>
        <begin position="1061"/>
        <end position="1091"/>
    </location>
</feature>
<evidence type="ECO:0000256" key="3">
    <source>
        <dbReference type="ARBA" id="ARBA00023242"/>
    </source>
</evidence>
<feature type="region of interest" description="Disordered" evidence="4">
    <location>
        <begin position="507"/>
        <end position="568"/>
    </location>
</feature>
<dbReference type="InterPro" id="IPR033482">
    <property type="entry name" value="EMSY"/>
</dbReference>
<dbReference type="InterPro" id="IPR036142">
    <property type="entry name" value="ENT_dom-like_sf"/>
</dbReference>
<evidence type="ECO:0000256" key="4">
    <source>
        <dbReference type="SAM" id="MobiDB-lite"/>
    </source>
</evidence>
<dbReference type="PANTHER" id="PTHR16500:SF3">
    <property type="entry name" value="BRCA2-INTERACTING TRANSCRIPTIONAL REPRESSOR EMSY"/>
    <property type="match status" value="1"/>
</dbReference>
<feature type="compositionally biased region" description="Low complexity" evidence="4">
    <location>
        <begin position="507"/>
        <end position="533"/>
    </location>
</feature>
<feature type="region of interest" description="Disordered" evidence="4">
    <location>
        <begin position="823"/>
        <end position="846"/>
    </location>
</feature>
<evidence type="ECO:0000313" key="6">
    <source>
        <dbReference type="Proteomes" id="UP000749559"/>
    </source>
</evidence>
<dbReference type="GO" id="GO:0006355">
    <property type="term" value="P:regulation of DNA-templated transcription"/>
    <property type="evidence" value="ECO:0007669"/>
    <property type="project" value="InterPro"/>
</dbReference>
<evidence type="ECO:0000313" key="5">
    <source>
        <dbReference type="EMBL" id="CAH1781802.1"/>
    </source>
</evidence>
<reference evidence="5" key="1">
    <citation type="submission" date="2022-03" db="EMBL/GenBank/DDBJ databases">
        <authorList>
            <person name="Martin C."/>
        </authorList>
    </citation>
    <scope>NUCLEOTIDE SEQUENCE</scope>
</reference>
<organism evidence="5 6">
    <name type="scientific">Owenia fusiformis</name>
    <name type="common">Polychaete worm</name>
    <dbReference type="NCBI Taxonomy" id="6347"/>
    <lineage>
        <taxon>Eukaryota</taxon>
        <taxon>Metazoa</taxon>
        <taxon>Spiralia</taxon>
        <taxon>Lophotrochozoa</taxon>
        <taxon>Annelida</taxon>
        <taxon>Polychaeta</taxon>
        <taxon>Sedentaria</taxon>
        <taxon>Canalipalpata</taxon>
        <taxon>Sabellida</taxon>
        <taxon>Oweniida</taxon>
        <taxon>Oweniidae</taxon>
        <taxon>Owenia</taxon>
    </lineage>
</organism>
<feature type="region of interest" description="Disordered" evidence="4">
    <location>
        <begin position="601"/>
        <end position="631"/>
    </location>
</feature>
<dbReference type="PRINTS" id="PR00503">
    <property type="entry name" value="BROMODOMAIN"/>
</dbReference>
<comment type="caution">
    <text evidence="5">The sequence shown here is derived from an EMBL/GenBank/DDBJ whole genome shotgun (WGS) entry which is preliminary data.</text>
</comment>
<dbReference type="SUPFAM" id="SSF158639">
    <property type="entry name" value="ENT-like"/>
    <property type="match status" value="1"/>
</dbReference>
<accession>A0A8J1UVG2</accession>
<dbReference type="PANTHER" id="PTHR16500">
    <property type="entry name" value="BRCA2-INTERACTING TRANSCRIPTIONAL REPRESSOR EMSY"/>
    <property type="match status" value="1"/>
</dbReference>
<evidence type="ECO:0000256" key="1">
    <source>
        <dbReference type="ARBA" id="ARBA00004123"/>
    </source>
</evidence>
<dbReference type="AlphaFoldDB" id="A0A8J1UVG2"/>
<dbReference type="SMART" id="SM01191">
    <property type="entry name" value="ENT"/>
    <property type="match status" value="1"/>
</dbReference>
<gene>
    <name evidence="5" type="ORF">OFUS_LOCUS8321</name>
</gene>
<dbReference type="SUPFAM" id="SSF47370">
    <property type="entry name" value="Bromodomain"/>
    <property type="match status" value="1"/>
</dbReference>
<sequence>MVWPKLLDMTRDDSKRVLRRLELEAYSSLVSALRAQGDLTSAKKSFLQNAQNLFSISTERHRAEVRRAINDEKLTTIADNMSGPVTDSEWLVEGRRLIPLMPRLVPQTAFTLTANHLANIQAEKNFVMPNPSQTGNKDLNAVPTTNANVVPFSGKARPSSPTSNVVVLPSGMSIHIKGGLNTEEEDIHKKKKRSNSTEAMYVSRANTLPTGTKFTPASSGNLQGISPMKITFTKSPARSSTTVSQAQKVILVSGSGASTPNILQKSLTVPVVKSTPGTTKGPIVIGSSASNIVTVGTSAVATCTTTYLGNTLTYGKPRPKTVTTTKQTRGIVIPVGTHNRLSSMASSHPNLQSIQIKSVSKPTIQIKQEGSMKIITQSLPSSSKILPKPPSGNPIVMVTSQSSSSGITIGGAKASSTQAGKVLSITTHGNKVIATTTSRPNTNISTSRPNTSIVTSRPNTNIVTVNPKTLQVAGIRGQTITTGARGVSSVSKPNVIVVQKAQGKKLLQQQQQQQQQGQTTPPSAKAASTTTSPFEKEFGSFIQKHEPGRGPAARTAIRVTGHKPNTENTAQYTKKQILVQKSDIDASKSSLLADLIQAAGIYPDSNSGSNSDRGSPATVEESATRQGPAVSAAQRNTWFQYDEDETPVQFQTHSPGGSELQESASDSAIKALLEMQSGAPAKVVTQVLDEELTGTQYQLEQGEVLTLEQAAQLLNHQSGQGASKEETLKIIQNAIMEQNTPSEQQEQGGIIIENKPSGELDPQTGMFFPQSSAVTVTTPSVSQPRVVTLPMASSSSKNVDIFSSAIAQAQIDLDPFQFIEEEEKVPPGGPSALSPSKGGASQTGSTLMSMLNTAPKVGQQMTVHTQEGATKLGGAVTVERVDSNIYEGYTSQKLDDLSSEGGGEGSFLISGTAESDAVRLGKRKRKAPIPADESPSQSSVGGWVRAALGLLQRVSRYRGINRDKGDINAASWFTRPVNPEEAPGYYKIIKNPMDFGTIKRKLEVGQYQNFEAFHEDMLLVRDNCYRYNPPGHDARKDGEEVFSFYEIEYIKMMEKWSNRHHQISPVGSPNVKKLKYDKSPTQDWAALPQQQ</sequence>
<dbReference type="GO" id="GO:0005654">
    <property type="term" value="C:nucleoplasm"/>
    <property type="evidence" value="ECO:0007669"/>
    <property type="project" value="TreeGrafter"/>
</dbReference>
<dbReference type="PROSITE" id="PS50014">
    <property type="entry name" value="BROMODOMAIN_2"/>
    <property type="match status" value="1"/>
</dbReference>
<dbReference type="InterPro" id="IPR005491">
    <property type="entry name" value="ENT_dom"/>
</dbReference>
<dbReference type="Proteomes" id="UP000749559">
    <property type="component" value="Unassembled WGS sequence"/>
</dbReference>
<keyword evidence="2" id="KW-0103">Bromodomain</keyword>
<keyword evidence="3" id="KW-0539">Nucleus</keyword>
<keyword evidence="6" id="KW-1185">Reference proteome</keyword>
<dbReference type="SMART" id="SM00297">
    <property type="entry name" value="BROMO"/>
    <property type="match status" value="1"/>
</dbReference>
<feature type="region of interest" description="Disordered" evidence="4">
    <location>
        <begin position="436"/>
        <end position="457"/>
    </location>
</feature>
<evidence type="ECO:0000256" key="2">
    <source>
        <dbReference type="ARBA" id="ARBA00023117"/>
    </source>
</evidence>
<dbReference type="InterPro" id="IPR036427">
    <property type="entry name" value="Bromodomain-like_sf"/>
</dbReference>
<dbReference type="OrthoDB" id="10035579at2759"/>
<protein>
    <submittedName>
        <fullName evidence="5">Uncharacterized protein</fullName>
    </submittedName>
</protein>
<dbReference type="Gene3D" id="1.10.1240.40">
    <property type="entry name" value="ENT domain"/>
    <property type="match status" value="1"/>
</dbReference>
<feature type="compositionally biased region" description="Low complexity" evidence="4">
    <location>
        <begin position="603"/>
        <end position="616"/>
    </location>
</feature>
<feature type="compositionally biased region" description="Basic and acidic residues" evidence="4">
    <location>
        <begin position="534"/>
        <end position="548"/>
    </location>
</feature>
<comment type="subcellular location">
    <subcellularLocation>
        <location evidence="1">Nucleus</location>
    </subcellularLocation>
</comment>
<dbReference type="InterPro" id="IPR001487">
    <property type="entry name" value="Bromodomain"/>
</dbReference>
<proteinExistence type="predicted"/>